<comment type="similarity">
    <text evidence="1 5">Belongs to the metallo-dependent hydrolases superfamily. NagA family.</text>
</comment>
<protein>
    <submittedName>
        <fullName evidence="9">N-acetylglucosamine-6-phosphate deacetylase</fullName>
        <ecNumber evidence="9">3.5.1.25</ecNumber>
    </submittedName>
</protein>
<dbReference type="InterPro" id="IPR011059">
    <property type="entry name" value="Metal-dep_hydrolase_composite"/>
</dbReference>
<evidence type="ECO:0000256" key="6">
    <source>
        <dbReference type="PIRSR" id="PIRSR038994-1"/>
    </source>
</evidence>
<dbReference type="InterPro" id="IPR032466">
    <property type="entry name" value="Metal_Hydrolase"/>
</dbReference>
<sequence>MAVKKYRNALLYHEFSFRKGGFSVEDGRFLQVGLEEPDGEDLHGALVIPGLIDIHTHGNSGCDFCDGDYEGLLTLAKFYAKNGITSFAPASNTLPEGVLSPAFQNAARLHAEKPAGCSVIRGIQMEGPFFAESKKGAQNPAHLRNPDFEMFLRLKEAAGDLQIIADVAPELPGGIEYVEKVSKLCRVSLAHTAADYDTARAAFAAGASHVTHLYNCMPPMLHRAPGVIGAACENPKVTVELIADGLHTHPAAARLAYNAFGKERICLVSDSLSCCGCKSGVYFLGGQEVVLDGTLARLKDGTIAGSANHLFGIMQIAVSMGIPMDAAVRMASYNPAKVLGVENEVGSIAPGLLADFLVCTPDLQLQKVYMAGEPLEA</sequence>
<keyword evidence="3 5" id="KW-0378">Hydrolase</keyword>
<evidence type="ECO:0000256" key="4">
    <source>
        <dbReference type="ARBA" id="ARBA00023277"/>
    </source>
</evidence>
<reference evidence="9" key="2">
    <citation type="journal article" date="2021" name="PeerJ">
        <title>Extensive microbial diversity within the chicken gut microbiome revealed by metagenomics and culture.</title>
        <authorList>
            <person name="Gilroy R."/>
            <person name="Ravi A."/>
            <person name="Getino M."/>
            <person name="Pursley I."/>
            <person name="Horton D.L."/>
            <person name="Alikhan N.F."/>
            <person name="Baker D."/>
            <person name="Gharbi K."/>
            <person name="Hall N."/>
            <person name="Watson M."/>
            <person name="Adriaenssens E.M."/>
            <person name="Foster-Nyarko E."/>
            <person name="Jarju S."/>
            <person name="Secka A."/>
            <person name="Antonio M."/>
            <person name="Oren A."/>
            <person name="Chaudhuri R.R."/>
            <person name="La Ragione R."/>
            <person name="Hildebrand F."/>
            <person name="Pallen M.J."/>
        </authorList>
    </citation>
    <scope>NUCLEOTIDE SEQUENCE</scope>
    <source>
        <strain evidence="9">ChiHjej9B8-7071</strain>
    </source>
</reference>
<dbReference type="PANTHER" id="PTHR11113">
    <property type="entry name" value="N-ACETYLGLUCOSAMINE-6-PHOSPHATE DEACETYLASE"/>
    <property type="match status" value="1"/>
</dbReference>
<reference evidence="9" key="1">
    <citation type="submission" date="2020-10" db="EMBL/GenBank/DDBJ databases">
        <authorList>
            <person name="Gilroy R."/>
        </authorList>
    </citation>
    <scope>NUCLEOTIDE SEQUENCE</scope>
    <source>
        <strain evidence="9">ChiHjej9B8-7071</strain>
    </source>
</reference>
<comment type="caution">
    <text evidence="9">The sequence shown here is derived from an EMBL/GenBank/DDBJ whole genome shotgun (WGS) entry which is preliminary data.</text>
</comment>
<feature type="binding site" evidence="7">
    <location>
        <position position="212"/>
    </location>
    <ligand>
        <name>Zn(2+)</name>
        <dbReference type="ChEBI" id="CHEBI:29105"/>
    </ligand>
</feature>
<dbReference type="PIRSF" id="PIRSF038994">
    <property type="entry name" value="NagA"/>
    <property type="match status" value="1"/>
</dbReference>
<dbReference type="PANTHER" id="PTHR11113:SF14">
    <property type="entry name" value="N-ACETYLGLUCOSAMINE-6-PHOSPHATE DEACETYLASE"/>
    <property type="match status" value="1"/>
</dbReference>
<evidence type="ECO:0000256" key="2">
    <source>
        <dbReference type="ARBA" id="ARBA00022723"/>
    </source>
</evidence>
<evidence type="ECO:0000256" key="7">
    <source>
        <dbReference type="PIRSR" id="PIRSR038994-3"/>
    </source>
</evidence>
<keyword evidence="2 7" id="KW-0479">Metal-binding</keyword>
<proteinExistence type="inferred from homology"/>
<name>A0A9D1A8A7_9FIRM</name>
<dbReference type="Pfam" id="PF01979">
    <property type="entry name" value="Amidohydro_1"/>
    <property type="match status" value="1"/>
</dbReference>
<keyword evidence="4 5" id="KW-0119">Carbohydrate metabolism</keyword>
<evidence type="ECO:0000259" key="8">
    <source>
        <dbReference type="Pfam" id="PF01979"/>
    </source>
</evidence>
<dbReference type="GO" id="GO:0006046">
    <property type="term" value="P:N-acetylglucosamine catabolic process"/>
    <property type="evidence" value="ECO:0007669"/>
    <property type="project" value="TreeGrafter"/>
</dbReference>
<dbReference type="Gene3D" id="2.30.40.10">
    <property type="entry name" value="Urease, subunit C, domain 1"/>
    <property type="match status" value="1"/>
</dbReference>
<dbReference type="Proteomes" id="UP000824258">
    <property type="component" value="Unassembled WGS sequence"/>
</dbReference>
<dbReference type="GO" id="GO:0008448">
    <property type="term" value="F:N-acetylglucosamine-6-phosphate deacetylase activity"/>
    <property type="evidence" value="ECO:0007669"/>
    <property type="project" value="UniProtKB-EC"/>
</dbReference>
<dbReference type="GO" id="GO:0046872">
    <property type="term" value="F:metal ion binding"/>
    <property type="evidence" value="ECO:0007669"/>
    <property type="project" value="UniProtKB-KW"/>
</dbReference>
<gene>
    <name evidence="9" type="primary">nagA</name>
    <name evidence="9" type="ORF">IAA70_00680</name>
</gene>
<evidence type="ECO:0000256" key="3">
    <source>
        <dbReference type="ARBA" id="ARBA00022801"/>
    </source>
</evidence>
<feature type="binding site" evidence="7">
    <location>
        <position position="191"/>
    </location>
    <ligand>
        <name>Zn(2+)</name>
        <dbReference type="ChEBI" id="CHEBI:29105"/>
    </ligand>
</feature>
<evidence type="ECO:0000313" key="10">
    <source>
        <dbReference type="Proteomes" id="UP000824258"/>
    </source>
</evidence>
<dbReference type="EC" id="3.5.1.25" evidence="9"/>
<evidence type="ECO:0000313" key="9">
    <source>
        <dbReference type="EMBL" id="HIR08898.1"/>
    </source>
</evidence>
<evidence type="ECO:0000256" key="1">
    <source>
        <dbReference type="ARBA" id="ARBA00010716"/>
    </source>
</evidence>
<comment type="cofactor">
    <cofactor evidence="7">
        <name>a divalent metal cation</name>
        <dbReference type="ChEBI" id="CHEBI:60240"/>
    </cofactor>
    <text evidence="7">Binds 1 divalent metal cation per subunit.</text>
</comment>
<dbReference type="CDD" id="cd00854">
    <property type="entry name" value="NagA"/>
    <property type="match status" value="1"/>
</dbReference>
<evidence type="ECO:0000256" key="5">
    <source>
        <dbReference type="PIRNR" id="PIRNR038994"/>
    </source>
</evidence>
<feature type="active site" description="Proton donor/acceptor" evidence="6">
    <location>
        <position position="270"/>
    </location>
</feature>
<accession>A0A9D1A8A7</accession>
<dbReference type="SUPFAM" id="SSF51556">
    <property type="entry name" value="Metallo-dependent hydrolases"/>
    <property type="match status" value="1"/>
</dbReference>
<organism evidence="9 10">
    <name type="scientific">Candidatus Avoscillospira stercoripullorum</name>
    <dbReference type="NCBI Taxonomy" id="2840709"/>
    <lineage>
        <taxon>Bacteria</taxon>
        <taxon>Bacillati</taxon>
        <taxon>Bacillota</taxon>
        <taxon>Clostridia</taxon>
        <taxon>Eubacteriales</taxon>
        <taxon>Oscillospiraceae</taxon>
        <taxon>Oscillospiraceae incertae sedis</taxon>
        <taxon>Candidatus Avoscillospira</taxon>
    </lineage>
</organism>
<dbReference type="NCBIfam" id="TIGR00221">
    <property type="entry name" value="nagA"/>
    <property type="match status" value="1"/>
</dbReference>
<dbReference type="EMBL" id="DVGD01000018">
    <property type="protein sequence ID" value="HIR08898.1"/>
    <property type="molecule type" value="Genomic_DNA"/>
</dbReference>
<dbReference type="InterPro" id="IPR003764">
    <property type="entry name" value="GlcNAc_6-P_deAcase"/>
</dbReference>
<feature type="binding site" evidence="7">
    <location>
        <position position="126"/>
    </location>
    <ligand>
        <name>Zn(2+)</name>
        <dbReference type="ChEBI" id="CHEBI:29105"/>
    </ligand>
</feature>
<dbReference type="InterPro" id="IPR006680">
    <property type="entry name" value="Amidohydro-rel"/>
</dbReference>
<dbReference type="Gene3D" id="3.20.20.140">
    <property type="entry name" value="Metal-dependent hydrolases"/>
    <property type="match status" value="1"/>
</dbReference>
<feature type="domain" description="Amidohydrolase-related" evidence="8">
    <location>
        <begin position="46"/>
        <end position="373"/>
    </location>
</feature>
<dbReference type="SUPFAM" id="SSF51338">
    <property type="entry name" value="Composite domain of metallo-dependent hydrolases"/>
    <property type="match status" value="1"/>
</dbReference>
<dbReference type="AlphaFoldDB" id="A0A9D1A8A7"/>